<accession>A0A1Y5PCQ6</accession>
<dbReference type="GO" id="GO:0003700">
    <property type="term" value="F:DNA-binding transcription factor activity"/>
    <property type="evidence" value="ECO:0007669"/>
    <property type="project" value="InterPro"/>
</dbReference>
<evidence type="ECO:0000313" key="5">
    <source>
        <dbReference type="EMBL" id="SBS76253.1"/>
    </source>
</evidence>
<dbReference type="PROSITE" id="PS50987">
    <property type="entry name" value="HTH_ARSR_2"/>
    <property type="match status" value="1"/>
</dbReference>
<dbReference type="EMBL" id="FLQS01000026">
    <property type="protein sequence ID" value="SBS76494.1"/>
    <property type="molecule type" value="Genomic_DNA"/>
</dbReference>
<dbReference type="Pfam" id="PF12840">
    <property type="entry name" value="HTH_20"/>
    <property type="match status" value="1"/>
</dbReference>
<evidence type="ECO:0000256" key="2">
    <source>
        <dbReference type="ARBA" id="ARBA00023125"/>
    </source>
</evidence>
<feature type="domain" description="HTH arsR-type" evidence="4">
    <location>
        <begin position="1"/>
        <end position="92"/>
    </location>
</feature>
<gene>
    <name evidence="5" type="ORF">MHPYR_300008</name>
    <name evidence="6" type="ORF">MHPYR_320072</name>
</gene>
<dbReference type="CDD" id="cd00090">
    <property type="entry name" value="HTH_ARSR"/>
    <property type="match status" value="1"/>
</dbReference>
<dbReference type="PANTHER" id="PTHR33154:SF33">
    <property type="entry name" value="TRANSCRIPTIONAL REPRESSOR SDPR"/>
    <property type="match status" value="1"/>
</dbReference>
<keyword evidence="2" id="KW-0238">DNA-binding</keyword>
<protein>
    <recommendedName>
        <fullName evidence="4">HTH arsR-type domain-containing protein</fullName>
    </recommendedName>
</protein>
<dbReference type="PANTHER" id="PTHR33154">
    <property type="entry name" value="TRANSCRIPTIONAL REGULATOR, ARSR FAMILY"/>
    <property type="match status" value="1"/>
</dbReference>
<evidence type="ECO:0000313" key="6">
    <source>
        <dbReference type="EMBL" id="SBS76494.1"/>
    </source>
</evidence>
<dbReference type="AlphaFoldDB" id="A0A1Y5PCQ6"/>
<proteinExistence type="predicted"/>
<keyword evidence="3" id="KW-0804">Transcription</keyword>
<dbReference type="Gene3D" id="1.10.10.10">
    <property type="entry name" value="Winged helix-like DNA-binding domain superfamily/Winged helix DNA-binding domain"/>
    <property type="match status" value="1"/>
</dbReference>
<dbReference type="InterPro" id="IPR051081">
    <property type="entry name" value="HTH_MetalResp_TranReg"/>
</dbReference>
<dbReference type="InterPro" id="IPR001845">
    <property type="entry name" value="HTH_ArsR_DNA-bd_dom"/>
</dbReference>
<dbReference type="SMART" id="SM00418">
    <property type="entry name" value="HTH_ARSR"/>
    <property type="match status" value="1"/>
</dbReference>
<name>A0A1Y5PCQ6_9MYCO</name>
<dbReference type="NCBIfam" id="NF033788">
    <property type="entry name" value="HTH_metalloreg"/>
    <property type="match status" value="1"/>
</dbReference>
<dbReference type="EMBL" id="FLQS01000024">
    <property type="protein sequence ID" value="SBS76253.1"/>
    <property type="molecule type" value="Genomic_DNA"/>
</dbReference>
<evidence type="ECO:0000256" key="3">
    <source>
        <dbReference type="ARBA" id="ARBA00023163"/>
    </source>
</evidence>
<evidence type="ECO:0000256" key="1">
    <source>
        <dbReference type="ARBA" id="ARBA00023015"/>
    </source>
</evidence>
<evidence type="ECO:0000259" key="4">
    <source>
        <dbReference type="PROSITE" id="PS50987"/>
    </source>
</evidence>
<organism evidence="6">
    <name type="scientific">uncultured Mycobacterium sp</name>
    <dbReference type="NCBI Taxonomy" id="171292"/>
    <lineage>
        <taxon>Bacteria</taxon>
        <taxon>Bacillati</taxon>
        <taxon>Actinomycetota</taxon>
        <taxon>Actinomycetes</taxon>
        <taxon>Mycobacteriales</taxon>
        <taxon>Mycobacteriaceae</taxon>
        <taxon>Mycobacterium</taxon>
        <taxon>environmental samples</taxon>
    </lineage>
</organism>
<dbReference type="InterPro" id="IPR036390">
    <property type="entry name" value="WH_DNA-bd_sf"/>
</dbReference>
<sequence length="107" mass="11658">MSTYRADDAWLVLADGTRRAIVERLAHGPLAVGELARGLPVSRPAVSQHLRVLKSAGLVCDRAAGTRRLYQLDPEGIAALRATVDRFWSQALDTFKQLADETGDDIS</sequence>
<dbReference type="SUPFAM" id="SSF46785">
    <property type="entry name" value="Winged helix' DNA-binding domain"/>
    <property type="match status" value="1"/>
</dbReference>
<dbReference type="InterPro" id="IPR011991">
    <property type="entry name" value="ArsR-like_HTH"/>
</dbReference>
<dbReference type="InterPro" id="IPR036388">
    <property type="entry name" value="WH-like_DNA-bd_sf"/>
</dbReference>
<dbReference type="GO" id="GO:0003677">
    <property type="term" value="F:DNA binding"/>
    <property type="evidence" value="ECO:0007669"/>
    <property type="project" value="UniProtKB-KW"/>
</dbReference>
<reference evidence="6" key="1">
    <citation type="submission" date="2016-03" db="EMBL/GenBank/DDBJ databases">
        <authorList>
            <person name="Ploux O."/>
        </authorList>
    </citation>
    <scope>NUCLEOTIDE SEQUENCE</scope>
    <source>
        <strain evidence="6">UC10</strain>
    </source>
</reference>
<dbReference type="PRINTS" id="PR00778">
    <property type="entry name" value="HTHARSR"/>
</dbReference>
<keyword evidence="1" id="KW-0805">Transcription regulation</keyword>